<comment type="caution">
    <text evidence="1">The sequence shown here is derived from an EMBL/GenBank/DDBJ whole genome shotgun (WGS) entry which is preliminary data.</text>
</comment>
<dbReference type="AlphaFoldDB" id="A0A9X6NK35"/>
<dbReference type="Proteomes" id="UP000192578">
    <property type="component" value="Unassembled WGS sequence"/>
</dbReference>
<evidence type="ECO:0000313" key="1">
    <source>
        <dbReference type="EMBL" id="OWA54271.1"/>
    </source>
</evidence>
<keyword evidence="2" id="KW-1185">Reference proteome</keyword>
<name>A0A9X6NK35_HYPEX</name>
<gene>
    <name evidence="1" type="ORF">BV898_18680</name>
</gene>
<evidence type="ECO:0000313" key="2">
    <source>
        <dbReference type="Proteomes" id="UP000192578"/>
    </source>
</evidence>
<proteinExistence type="predicted"/>
<dbReference type="OrthoDB" id="6516823at2759"/>
<reference evidence="2" key="1">
    <citation type="submission" date="2017-01" db="EMBL/GenBank/DDBJ databases">
        <title>Comparative genomics of anhydrobiosis in the tardigrade Hypsibius dujardini.</title>
        <authorList>
            <person name="Yoshida Y."/>
            <person name="Koutsovoulos G."/>
            <person name="Laetsch D."/>
            <person name="Stevens L."/>
            <person name="Kumar S."/>
            <person name="Horikawa D."/>
            <person name="Ishino K."/>
            <person name="Komine S."/>
            <person name="Tomita M."/>
            <person name="Blaxter M."/>
            <person name="Arakawa K."/>
        </authorList>
    </citation>
    <scope>NUCLEOTIDE SEQUENCE [LARGE SCALE GENOMIC DNA]</scope>
    <source>
        <strain evidence="2">Z151</strain>
    </source>
</reference>
<sequence>MNKLEYGEPQITCQIPRWRRHLEAGKSQTVDFSTLLTPAKEGAVVAGKNWRSLRRQEEVFIAKSHLKGNALDSSIPTKLRGKEKALPKPKKPSALRRAILQSRQSEGATLKAAHLHLLLRPGSTLPILVPSILANITSLLRRIFCSGISYVSPFPGNGNYCGSVVENVLDLEKIPDRAFYCQHLITTEVSTLAGDILDKLVFYQDRAYHQDPALYKRRFVCGFKDVANTSTLKRSGSSSSPPI</sequence>
<dbReference type="EMBL" id="MTYJ01000387">
    <property type="protein sequence ID" value="OWA54271.1"/>
    <property type="molecule type" value="Genomic_DNA"/>
</dbReference>
<protein>
    <submittedName>
        <fullName evidence="1">Uncharacterized protein</fullName>
    </submittedName>
</protein>
<accession>A0A9X6NK35</accession>
<organism evidence="1 2">
    <name type="scientific">Hypsibius exemplaris</name>
    <name type="common">Freshwater tardigrade</name>
    <dbReference type="NCBI Taxonomy" id="2072580"/>
    <lineage>
        <taxon>Eukaryota</taxon>
        <taxon>Metazoa</taxon>
        <taxon>Ecdysozoa</taxon>
        <taxon>Tardigrada</taxon>
        <taxon>Eutardigrada</taxon>
        <taxon>Parachela</taxon>
        <taxon>Hypsibioidea</taxon>
        <taxon>Hypsibiidae</taxon>
        <taxon>Hypsibius</taxon>
    </lineage>
</organism>